<dbReference type="FunFam" id="3.20.20.450:FF:000001">
    <property type="entry name" value="Cyclic di-GMP phosphodiesterase yahA"/>
    <property type="match status" value="1"/>
</dbReference>
<dbReference type="InterPro" id="IPR043128">
    <property type="entry name" value="Rev_trsase/Diguanyl_cyclase"/>
</dbReference>
<feature type="domain" description="GGDEF" evidence="4">
    <location>
        <begin position="249"/>
        <end position="383"/>
    </location>
</feature>
<dbReference type="SUPFAM" id="SSF55073">
    <property type="entry name" value="Nucleotide cyclase"/>
    <property type="match status" value="1"/>
</dbReference>
<dbReference type="InterPro" id="IPR029787">
    <property type="entry name" value="Nucleotide_cyclase"/>
</dbReference>
<dbReference type="PROSITE" id="PS50883">
    <property type="entry name" value="EAL"/>
    <property type="match status" value="1"/>
</dbReference>
<evidence type="ECO:0000313" key="6">
    <source>
        <dbReference type="Proteomes" id="UP000516369"/>
    </source>
</evidence>
<accession>A0A7H1MZF7</accession>
<dbReference type="SMART" id="SM00267">
    <property type="entry name" value="GGDEF"/>
    <property type="match status" value="1"/>
</dbReference>
<comment type="catalytic activity">
    <reaction evidence="1">
        <text>3',3'-c-di-GMP + H2O = 5'-phosphoguanylyl(3'-&gt;5')guanosine + H(+)</text>
        <dbReference type="Rhea" id="RHEA:24902"/>
        <dbReference type="ChEBI" id="CHEBI:15377"/>
        <dbReference type="ChEBI" id="CHEBI:15378"/>
        <dbReference type="ChEBI" id="CHEBI:58754"/>
        <dbReference type="ChEBI" id="CHEBI:58805"/>
        <dbReference type="EC" id="3.1.4.52"/>
    </reaction>
    <physiologicalReaction direction="left-to-right" evidence="1">
        <dbReference type="Rhea" id="RHEA:24903"/>
    </physiologicalReaction>
</comment>
<dbReference type="NCBIfam" id="TIGR00229">
    <property type="entry name" value="sensory_box"/>
    <property type="match status" value="1"/>
</dbReference>
<keyword evidence="2" id="KW-0472">Membrane</keyword>
<dbReference type="SMART" id="SM00052">
    <property type="entry name" value="EAL"/>
    <property type="match status" value="1"/>
</dbReference>
<dbReference type="Pfam" id="PF00563">
    <property type="entry name" value="EAL"/>
    <property type="match status" value="1"/>
</dbReference>
<dbReference type="InterPro" id="IPR052155">
    <property type="entry name" value="Biofilm_reg_signaling"/>
</dbReference>
<organism evidence="5 6">
    <name type="scientific">Defluviicoccus vanus</name>
    <dbReference type="NCBI Taxonomy" id="111831"/>
    <lineage>
        <taxon>Bacteria</taxon>
        <taxon>Pseudomonadati</taxon>
        <taxon>Pseudomonadota</taxon>
        <taxon>Alphaproteobacteria</taxon>
        <taxon>Rhodospirillales</taxon>
        <taxon>Rhodospirillaceae</taxon>
        <taxon>Defluviicoccus</taxon>
    </lineage>
</organism>
<dbReference type="CDD" id="cd00130">
    <property type="entry name" value="PAS"/>
    <property type="match status" value="1"/>
</dbReference>
<dbReference type="Gene3D" id="3.30.70.270">
    <property type="match status" value="1"/>
</dbReference>
<dbReference type="Gene3D" id="3.30.450.20">
    <property type="entry name" value="PAS domain"/>
    <property type="match status" value="1"/>
</dbReference>
<evidence type="ECO:0000313" key="5">
    <source>
        <dbReference type="EMBL" id="QNT68843.1"/>
    </source>
</evidence>
<dbReference type="Pfam" id="PF13426">
    <property type="entry name" value="PAS_9"/>
    <property type="match status" value="1"/>
</dbReference>
<dbReference type="SUPFAM" id="SSF141868">
    <property type="entry name" value="EAL domain-like"/>
    <property type="match status" value="1"/>
</dbReference>
<dbReference type="RefSeq" id="WP_190262354.1">
    <property type="nucleotide sequence ID" value="NZ_CP053923.1"/>
</dbReference>
<dbReference type="InterPro" id="IPR000160">
    <property type="entry name" value="GGDEF_dom"/>
</dbReference>
<dbReference type="InterPro" id="IPR035965">
    <property type="entry name" value="PAS-like_dom_sf"/>
</dbReference>
<evidence type="ECO:0000256" key="2">
    <source>
        <dbReference type="SAM" id="Phobius"/>
    </source>
</evidence>
<feature type="transmembrane region" description="Helical" evidence="2">
    <location>
        <begin position="28"/>
        <end position="48"/>
    </location>
</feature>
<feature type="transmembrane region" description="Helical" evidence="2">
    <location>
        <begin position="68"/>
        <end position="92"/>
    </location>
</feature>
<dbReference type="Gene3D" id="3.20.20.450">
    <property type="entry name" value="EAL domain"/>
    <property type="match status" value="1"/>
</dbReference>
<dbReference type="CDD" id="cd01949">
    <property type="entry name" value="GGDEF"/>
    <property type="match status" value="1"/>
</dbReference>
<protein>
    <submittedName>
        <fullName evidence="5">EAL domain-containing protein</fullName>
    </submittedName>
</protein>
<dbReference type="InterPro" id="IPR000014">
    <property type="entry name" value="PAS"/>
</dbReference>
<dbReference type="EMBL" id="CP053923">
    <property type="protein sequence ID" value="QNT68843.1"/>
    <property type="molecule type" value="Genomic_DNA"/>
</dbReference>
<proteinExistence type="predicted"/>
<dbReference type="InterPro" id="IPR001633">
    <property type="entry name" value="EAL_dom"/>
</dbReference>
<dbReference type="GO" id="GO:0071111">
    <property type="term" value="F:cyclic-guanylate-specific phosphodiesterase activity"/>
    <property type="evidence" value="ECO:0007669"/>
    <property type="project" value="UniProtKB-EC"/>
</dbReference>
<evidence type="ECO:0000259" key="4">
    <source>
        <dbReference type="PROSITE" id="PS50887"/>
    </source>
</evidence>
<dbReference type="GO" id="GO:0071732">
    <property type="term" value="P:cellular response to nitric oxide"/>
    <property type="evidence" value="ECO:0007669"/>
    <property type="project" value="UniProtKB-ARBA"/>
</dbReference>
<dbReference type="SUPFAM" id="SSF55785">
    <property type="entry name" value="PYP-like sensor domain (PAS domain)"/>
    <property type="match status" value="1"/>
</dbReference>
<dbReference type="KEGG" id="dvn:HQ394_05090"/>
<dbReference type="PANTHER" id="PTHR44757:SF2">
    <property type="entry name" value="BIOFILM ARCHITECTURE MAINTENANCE PROTEIN MBAA"/>
    <property type="match status" value="1"/>
</dbReference>
<dbReference type="CDD" id="cd01948">
    <property type="entry name" value="EAL"/>
    <property type="match status" value="1"/>
</dbReference>
<dbReference type="Pfam" id="PF00990">
    <property type="entry name" value="GGDEF"/>
    <property type="match status" value="1"/>
</dbReference>
<dbReference type="PANTHER" id="PTHR44757">
    <property type="entry name" value="DIGUANYLATE CYCLASE DGCP"/>
    <property type="match status" value="1"/>
</dbReference>
<dbReference type="Proteomes" id="UP000516369">
    <property type="component" value="Chromosome"/>
</dbReference>
<feature type="domain" description="EAL" evidence="3">
    <location>
        <begin position="392"/>
        <end position="641"/>
    </location>
</feature>
<dbReference type="PROSITE" id="PS50887">
    <property type="entry name" value="GGDEF"/>
    <property type="match status" value="1"/>
</dbReference>
<sequence>MQHADSSITQYSAAANVRQPPPSTGPRFFYLQLAAALLVTFGLIGWLLTTRTAANPEGAASLAIELEVIGAVIASVFVAAVWLNLAITVIGWRRRTVSSEVRAGRLAEATLEGILIHNERAIIDANRALADMVGVDVSALIGRPMLELFANEQRAAVDEMSREQGAEFIEASLLCGGGAATPVELRSRTLEFEGQLAMITVIRDVSERKRAAERIRHLAHYDSLTDLPNRVLFWDRLHQALAMARRHNEQVAILCIDLDHFKEVNDTLGHAAGDRLLKEAAQRLRGSLRDSDTLARLGGDEFAVIMSNLREGTLAAECAKRIVEALSVTFDLDGNEAVIGASVGIALSNPAEEDDPETLLRCADLALYRAKTEGRGAFRFFAEEMNVRLQARKLLERQLRHAMIEGQFELYYQPQVEAGSWRILGVEALIRWRHPERGLIMPSEFVPLAEETGLIVPLGEWVLRTACKQAQPWGDLRLAVNLSATQFRQPGLEDAVARALAESGFDPQRLEVEVTETILLQDIEASLDALRKIKRLGVRIAMDDFGTGYSSLSYLRTFPFDKIKIDRSFVHDLGQTEEASAIVRAVVQLGRSLGIRTSAEGVETRTQADILLLDGCDEVQGYHFGLPMSVDELETMLLRSGTQPLSLPPSMTAA</sequence>
<evidence type="ECO:0000259" key="3">
    <source>
        <dbReference type="PROSITE" id="PS50883"/>
    </source>
</evidence>
<name>A0A7H1MZF7_9PROT</name>
<reference evidence="5 6" key="1">
    <citation type="submission" date="2020-05" db="EMBL/GenBank/DDBJ databases">
        <title>Complete closed genome sequence of Defluviicoccus vanus.</title>
        <authorList>
            <person name="Bessarab I."/>
            <person name="Arumugam K."/>
            <person name="Maszenan A.M."/>
            <person name="Seviour R.J."/>
            <person name="Williams R.B."/>
        </authorList>
    </citation>
    <scope>NUCLEOTIDE SEQUENCE [LARGE SCALE GENOMIC DNA]</scope>
    <source>
        <strain evidence="5 6">Ben 114</strain>
    </source>
</reference>
<keyword evidence="2" id="KW-0812">Transmembrane</keyword>
<keyword evidence="6" id="KW-1185">Reference proteome</keyword>
<evidence type="ECO:0000256" key="1">
    <source>
        <dbReference type="ARBA" id="ARBA00051114"/>
    </source>
</evidence>
<dbReference type="InterPro" id="IPR035919">
    <property type="entry name" value="EAL_sf"/>
</dbReference>
<dbReference type="NCBIfam" id="TIGR00254">
    <property type="entry name" value="GGDEF"/>
    <property type="match status" value="1"/>
</dbReference>
<dbReference type="AlphaFoldDB" id="A0A7H1MZF7"/>
<gene>
    <name evidence="5" type="ORF">HQ394_05090</name>
</gene>
<keyword evidence="2" id="KW-1133">Transmembrane helix</keyword>
<dbReference type="FunFam" id="3.30.70.270:FF:000001">
    <property type="entry name" value="Diguanylate cyclase domain protein"/>
    <property type="match status" value="1"/>
</dbReference>